<dbReference type="Proteomes" id="UP000318946">
    <property type="component" value="Chromosome"/>
</dbReference>
<gene>
    <name evidence="8" type="ORF">A5CBH24_10360</name>
</gene>
<name>A0A4Y1WRM2_9BACT</name>
<feature type="site" description="Plays an important role in maintaining the position of the catalytic nucleophile" evidence="5">
    <location>
        <position position="207"/>
    </location>
</feature>
<evidence type="ECO:0000256" key="1">
    <source>
        <dbReference type="ARBA" id="ARBA00007754"/>
    </source>
</evidence>
<accession>A0A4Y1WRM2</accession>
<dbReference type="Pfam" id="PF02156">
    <property type="entry name" value="Glyco_hydro_26"/>
    <property type="match status" value="1"/>
</dbReference>
<dbReference type="InterPro" id="IPR022790">
    <property type="entry name" value="GH26_dom"/>
</dbReference>
<dbReference type="EMBL" id="AP019735">
    <property type="protein sequence ID" value="BBL03723.1"/>
    <property type="molecule type" value="Genomic_DNA"/>
</dbReference>
<evidence type="ECO:0000256" key="6">
    <source>
        <dbReference type="PROSITE-ProRule" id="PRU01100"/>
    </source>
</evidence>
<sequence>MWKQILYLSWLVAAGCSDIADREYPEPQPAPAATTDSQATVQTRNLLGNLRSIAENGGTLFGHQCSSLYGIGWSGDVDRSDVKSICGDYPAMMGWDLAQIELWDLDPNSPTGVDNDAKNIDGDKFTDIRNRILEAYARGGVTTIGWHTTNPATGGTAWDVTAAVGRIIPGGDLHEKYCGWLDKVAAFMLSLRTDAGEYVPVLFRPFHEHTGNGFWWGKGNCTAEEYIALWRFTLEYLRDTKGVHNLLYVYSPDIVSSQDNYLEFWPGDAYVDVLGLDAYDRSSWAIETNGLRLMRLLKHIAYLKNKPFAFTETGLENNTSQSKWWTEKLSKAIAGIPVAYVLVWRNKDTNHFFGPYPGCVSEEDFKTFVAGEQILLEKDIAGIYE</sequence>
<dbReference type="GeneID" id="78341753"/>
<dbReference type="PIRSF" id="PIRSF018168">
    <property type="entry name" value="Mannan-1_4-beta-mannosidase"/>
    <property type="match status" value="1"/>
</dbReference>
<dbReference type="GO" id="GO:0016985">
    <property type="term" value="F:mannan endo-1,4-beta-mannosidase activity"/>
    <property type="evidence" value="ECO:0007669"/>
    <property type="project" value="InterPro"/>
</dbReference>
<feature type="active site" description="Nucleophile" evidence="4 6">
    <location>
        <position position="312"/>
    </location>
</feature>
<keyword evidence="3 6" id="KW-0326">Glycosidase</keyword>
<dbReference type="OrthoDB" id="9816550at2"/>
<dbReference type="GO" id="GO:0006080">
    <property type="term" value="P:substituted mannan metabolic process"/>
    <property type="evidence" value="ECO:0007669"/>
    <property type="project" value="InterPro"/>
</dbReference>
<feature type="domain" description="GH26" evidence="7">
    <location>
        <begin position="41"/>
        <end position="378"/>
    </location>
</feature>
<dbReference type="InterPro" id="IPR016714">
    <property type="entry name" value="MANB/E"/>
</dbReference>
<dbReference type="PRINTS" id="PR00739">
    <property type="entry name" value="GLHYDRLASE26"/>
</dbReference>
<evidence type="ECO:0000313" key="9">
    <source>
        <dbReference type="Proteomes" id="UP000318946"/>
    </source>
</evidence>
<dbReference type="PANTHER" id="PTHR40079">
    <property type="entry name" value="MANNAN ENDO-1,4-BETA-MANNOSIDASE E-RELATED"/>
    <property type="match status" value="1"/>
</dbReference>
<dbReference type="InterPro" id="IPR000805">
    <property type="entry name" value="Glyco_hydro_26"/>
</dbReference>
<reference evidence="9" key="1">
    <citation type="submission" date="2019-06" db="EMBL/GenBank/DDBJ databases">
        <title>Alistipes onderdonkii subsp. vulgaris subsp. nov., Alistipes dispar sp. nov. and Alistipes communis sp. nov., isolated from human faeces, and creation of Alistipes onderdonkii subsp. onderdonkii subsp. nov.</title>
        <authorList>
            <person name="Sakamoto M."/>
            <person name="Ikeyama N."/>
            <person name="Ogata Y."/>
            <person name="Suda W."/>
            <person name="Iino T."/>
            <person name="Hattori M."/>
            <person name="Ohkuma M."/>
        </authorList>
    </citation>
    <scope>NUCLEOTIDE SEQUENCE [LARGE SCALE GENOMIC DNA]</scope>
    <source>
        <strain evidence="9">5CBH24</strain>
    </source>
</reference>
<evidence type="ECO:0000256" key="4">
    <source>
        <dbReference type="PIRSR" id="PIRSR018168-1"/>
    </source>
</evidence>
<evidence type="ECO:0000256" key="3">
    <source>
        <dbReference type="ARBA" id="ARBA00023295"/>
    </source>
</evidence>
<dbReference type="RefSeq" id="WP_141412393.1">
    <property type="nucleotide sequence ID" value="NZ_AP019735.1"/>
</dbReference>
<dbReference type="InterPro" id="IPR017853">
    <property type="entry name" value="GH"/>
</dbReference>
<feature type="active site" description="Proton donor" evidence="4 6">
    <location>
        <position position="208"/>
    </location>
</feature>
<evidence type="ECO:0000259" key="7">
    <source>
        <dbReference type="PROSITE" id="PS51764"/>
    </source>
</evidence>
<dbReference type="AlphaFoldDB" id="A0A4Y1WRM2"/>
<organism evidence="8 9">
    <name type="scientific">Alistipes communis</name>
    <dbReference type="NCBI Taxonomy" id="2585118"/>
    <lineage>
        <taxon>Bacteria</taxon>
        <taxon>Pseudomonadati</taxon>
        <taxon>Bacteroidota</taxon>
        <taxon>Bacteroidia</taxon>
        <taxon>Bacteroidales</taxon>
        <taxon>Rikenellaceae</taxon>
        <taxon>Alistipes</taxon>
    </lineage>
</organism>
<dbReference type="PROSITE" id="PS51764">
    <property type="entry name" value="GH26"/>
    <property type="match status" value="1"/>
</dbReference>
<keyword evidence="2 6" id="KW-0378">Hydrolase</keyword>
<dbReference type="KEGG" id="acou:A5CBH24_10360"/>
<comment type="similarity">
    <text evidence="1 6">Belongs to the glycosyl hydrolase 26 family.</text>
</comment>
<dbReference type="PROSITE" id="PS51257">
    <property type="entry name" value="PROKAR_LIPOPROTEIN"/>
    <property type="match status" value="1"/>
</dbReference>
<dbReference type="SUPFAM" id="SSF51445">
    <property type="entry name" value="(Trans)glycosidases"/>
    <property type="match status" value="1"/>
</dbReference>
<protein>
    <submittedName>
        <fullName evidence="8">Mannan endo-1,4-beta-mannosidase</fullName>
    </submittedName>
</protein>
<evidence type="ECO:0000256" key="5">
    <source>
        <dbReference type="PIRSR" id="PIRSR018168-3"/>
    </source>
</evidence>
<evidence type="ECO:0000313" key="8">
    <source>
        <dbReference type="EMBL" id="BBL03723.1"/>
    </source>
</evidence>
<keyword evidence="9" id="KW-1185">Reference proteome</keyword>
<dbReference type="Gene3D" id="3.20.20.80">
    <property type="entry name" value="Glycosidases"/>
    <property type="match status" value="1"/>
</dbReference>
<proteinExistence type="inferred from homology"/>
<dbReference type="PANTHER" id="PTHR40079:SF4">
    <property type="entry name" value="GH26 DOMAIN-CONTAINING PROTEIN-RELATED"/>
    <property type="match status" value="1"/>
</dbReference>
<evidence type="ECO:0000256" key="2">
    <source>
        <dbReference type="ARBA" id="ARBA00022801"/>
    </source>
</evidence>